<protein>
    <submittedName>
        <fullName evidence="5">BTB domain-containing protein</fullName>
    </submittedName>
</protein>
<evidence type="ECO:0000259" key="3">
    <source>
        <dbReference type="PROSITE" id="PS50097"/>
    </source>
</evidence>
<dbReference type="InterPro" id="IPR006652">
    <property type="entry name" value="Kelch_1"/>
</dbReference>
<dbReference type="Gene3D" id="2.120.10.80">
    <property type="entry name" value="Kelch-type beta propeller"/>
    <property type="match status" value="2"/>
</dbReference>
<evidence type="ECO:0000256" key="1">
    <source>
        <dbReference type="ARBA" id="ARBA00022441"/>
    </source>
</evidence>
<dbReference type="SUPFAM" id="SSF117281">
    <property type="entry name" value="Kelch motif"/>
    <property type="match status" value="2"/>
</dbReference>
<dbReference type="Gene3D" id="3.30.710.10">
    <property type="entry name" value="Potassium Channel Kv1.1, Chain A"/>
    <property type="match status" value="2"/>
</dbReference>
<dbReference type="CDD" id="cd18309">
    <property type="entry name" value="BTB2_POZ_LZTR1"/>
    <property type="match status" value="1"/>
</dbReference>
<dbReference type="CDD" id="cd18308">
    <property type="entry name" value="BTB1_POZ_LZTR1"/>
    <property type="match status" value="1"/>
</dbReference>
<dbReference type="PANTHER" id="PTHR46376:SF1">
    <property type="entry name" value="LEUCINE-ZIPPER-LIKE TRANSCRIPTIONAL REGULATOR 1"/>
    <property type="match status" value="1"/>
</dbReference>
<dbReference type="Pfam" id="PF00651">
    <property type="entry name" value="BTB"/>
    <property type="match status" value="2"/>
</dbReference>
<feature type="domain" description="BTB" evidence="3">
    <location>
        <begin position="646"/>
        <end position="715"/>
    </location>
</feature>
<organism evidence="4 5">
    <name type="scientific">Macrostomum lignano</name>
    <dbReference type="NCBI Taxonomy" id="282301"/>
    <lineage>
        <taxon>Eukaryota</taxon>
        <taxon>Metazoa</taxon>
        <taxon>Spiralia</taxon>
        <taxon>Lophotrochozoa</taxon>
        <taxon>Platyhelminthes</taxon>
        <taxon>Rhabditophora</taxon>
        <taxon>Macrostomorpha</taxon>
        <taxon>Macrostomida</taxon>
        <taxon>Macrostomidae</taxon>
        <taxon>Macrostomum</taxon>
    </lineage>
</organism>
<dbReference type="InterPro" id="IPR015915">
    <property type="entry name" value="Kelch-typ_b-propeller"/>
</dbReference>
<keyword evidence="4" id="KW-1185">Reference proteome</keyword>
<keyword evidence="1" id="KW-0880">Kelch repeat</keyword>
<name>A0A1I8GDT4_9PLAT</name>
<dbReference type="Proteomes" id="UP000095280">
    <property type="component" value="Unplaced"/>
</dbReference>
<dbReference type="AlphaFoldDB" id="A0A1I8GDT4"/>
<accession>A0A1I8GDT4</accession>
<dbReference type="WBParaSite" id="maker-uti_cns_0001609-snap-gene-0.3-mRNA-1">
    <property type="protein sequence ID" value="maker-uti_cns_0001609-snap-gene-0.3-mRNA-1"/>
    <property type="gene ID" value="maker-uti_cns_0001609-snap-gene-0.3"/>
</dbReference>
<dbReference type="SMART" id="SM00612">
    <property type="entry name" value="Kelch"/>
    <property type="match status" value="2"/>
</dbReference>
<evidence type="ECO:0000313" key="5">
    <source>
        <dbReference type="WBParaSite" id="maker-uti_cns_0001609-snap-gene-0.3-mRNA-1"/>
    </source>
</evidence>
<dbReference type="CDD" id="cd18505">
    <property type="entry name" value="BACK1_LZTR1"/>
    <property type="match status" value="1"/>
</dbReference>
<feature type="domain" description="BTB" evidence="3">
    <location>
        <begin position="416"/>
        <end position="496"/>
    </location>
</feature>
<proteinExistence type="predicted"/>
<dbReference type="InterPro" id="IPR011333">
    <property type="entry name" value="SKP1/BTB/POZ_sf"/>
</dbReference>
<dbReference type="Pfam" id="PF24681">
    <property type="entry name" value="Kelch_KLHDC2_KLHL20_DRC7"/>
    <property type="match status" value="2"/>
</dbReference>
<dbReference type="PROSITE" id="PS50097">
    <property type="entry name" value="BTB"/>
    <property type="match status" value="2"/>
</dbReference>
<dbReference type="PANTHER" id="PTHR46376">
    <property type="entry name" value="LEUCINE-ZIPPER-LIKE TRANSCRIPTIONAL REGULATOR 1"/>
    <property type="match status" value="1"/>
</dbReference>
<evidence type="ECO:0000256" key="2">
    <source>
        <dbReference type="ARBA" id="ARBA00022737"/>
    </source>
</evidence>
<evidence type="ECO:0000313" key="4">
    <source>
        <dbReference type="Proteomes" id="UP000095280"/>
    </source>
</evidence>
<dbReference type="GO" id="GO:0005794">
    <property type="term" value="C:Golgi apparatus"/>
    <property type="evidence" value="ECO:0007669"/>
    <property type="project" value="TreeGrafter"/>
</dbReference>
<dbReference type="SMART" id="SM00225">
    <property type="entry name" value="BTB"/>
    <property type="match status" value="2"/>
</dbReference>
<sequence>TVGLKKLLIRNFQLRNQSQASASAAAAAAAAPHASRYVADPTGAAAAAASVLSLSSAGGSAAHRFEGDPADTVHYWSLVGSWEDFKRSKHTMVAHIEAGRYFLYAFGGDNGRATLNDVLRYDIEARTWTQVLPVNGTPPAPRYTHSAVVADDSMLIFGGYTGEENKNDLFEYRFGSRYWAEWKFDAKSAKPVPRTAHCAFVYDGRMWIYAGYDGNRRLNDLWNTPVPSSYGASPMAVHFWEEAQQMGAQPPPLCNFSLTVCRDTLFVFSGESGSKSSNKLYQYDFSSSHWSVINRDNVLGCVAPAPEKVFGHSMLSYGRHLFVFGGVTGSSVMNQLFSYDLDDKTWSTVEPAAGSRVPDGRLYHSAVLVDSSMYIFGGNVEKNLFSGDMYRIQLSSYPRCTLQDDFGRLLQSNMLCDVEFLVGPDKQSIMAHQCFLAARSCFLINRIREARQAAAQQAAGQQPQSGPLRVRLPETDPTAFRLILSFVYTDQLQPVENAEDMQNTATILLMMQVYQLALQFQMSRLQHVVTQYLESCINDRNVVVTYERASELGQVPVKEYCLNFMTKDSVYKSVIHSREFEELDKPLILEVVRRRERFAASPSGAVSAANSANRIIDAHKRDILEHTNSLKKDMAIFLSTVGPDYSDVTLLLGEHRIPAHRAVLAARCGYFEALFRSFPPKDDVVEVSFGKFVPTKQAFSNLLRYIYCGDMSMPPADLMYIANACDYYNFANDRLQAYCKQNIEVNISPDNVLTILEAADVIKSQGVKSHALRIVAKNARRIVDGEQSATLLRLPPQLLVEILRAVVLEK</sequence>
<dbReference type="SUPFAM" id="SSF54695">
    <property type="entry name" value="POZ domain"/>
    <property type="match status" value="2"/>
</dbReference>
<dbReference type="Gene3D" id="1.25.40.420">
    <property type="match status" value="1"/>
</dbReference>
<dbReference type="InterPro" id="IPR000210">
    <property type="entry name" value="BTB/POZ_dom"/>
</dbReference>
<keyword evidence="2" id="KW-0677">Repeat</keyword>
<reference evidence="5" key="1">
    <citation type="submission" date="2016-11" db="UniProtKB">
        <authorList>
            <consortium name="WormBaseParasite"/>
        </authorList>
    </citation>
    <scope>IDENTIFICATION</scope>
</reference>
<dbReference type="InterPro" id="IPR051568">
    <property type="entry name" value="LZTR1/Attractin"/>
</dbReference>